<dbReference type="GO" id="GO:0003677">
    <property type="term" value="F:DNA binding"/>
    <property type="evidence" value="ECO:0007669"/>
    <property type="project" value="UniProtKB-KW"/>
</dbReference>
<dbReference type="Proteomes" id="UP000743672">
    <property type="component" value="Unassembled WGS sequence"/>
</dbReference>
<dbReference type="CDD" id="cd00093">
    <property type="entry name" value="HTH_XRE"/>
    <property type="match status" value="1"/>
</dbReference>
<dbReference type="PANTHER" id="PTHR46558:SF4">
    <property type="entry name" value="DNA-BIDING PHAGE PROTEIN"/>
    <property type="match status" value="1"/>
</dbReference>
<evidence type="ECO:0000256" key="1">
    <source>
        <dbReference type="ARBA" id="ARBA00023125"/>
    </source>
</evidence>
<reference evidence="3" key="1">
    <citation type="journal article" date="2020" name="J. Clin. Microbiol.">
        <title>Streptococcus pseudopneumoniae: Use of whole genome sequences to validate methods used for identification.</title>
        <authorList>
            <person name="Jensen C.S."/>
            <person name="Iversen K.H."/>
            <person name="Dargis R."/>
            <person name="Shewmaker P."/>
            <person name="Rasmussen S."/>
            <person name="Christensen J.J."/>
            <person name="Nielsen X.C."/>
        </authorList>
    </citation>
    <scope>NUCLEOTIDE SEQUENCE</scope>
    <source>
        <strain evidence="3">256-03</strain>
    </source>
</reference>
<dbReference type="RefSeq" id="WP_054388315.1">
    <property type="nucleotide sequence ID" value="NZ_CGVP01000004.1"/>
</dbReference>
<keyword evidence="1" id="KW-0238">DNA-binding</keyword>
<comment type="caution">
    <text evidence="3">The sequence shown here is derived from an EMBL/GenBank/DDBJ whole genome shotgun (WGS) entry which is preliminary data.</text>
</comment>
<protein>
    <submittedName>
        <fullName evidence="3">Helix-turn-helix transcriptional regulator</fullName>
    </submittedName>
</protein>
<evidence type="ECO:0000313" key="4">
    <source>
        <dbReference type="Proteomes" id="UP000743672"/>
    </source>
</evidence>
<dbReference type="PROSITE" id="PS50943">
    <property type="entry name" value="HTH_CROC1"/>
    <property type="match status" value="1"/>
</dbReference>
<dbReference type="InterPro" id="IPR010982">
    <property type="entry name" value="Lambda_DNA-bd_dom_sf"/>
</dbReference>
<dbReference type="Pfam" id="PF01381">
    <property type="entry name" value="HTH_3"/>
    <property type="match status" value="1"/>
</dbReference>
<accession>A0A9Q2J1S0</accession>
<dbReference type="Gene3D" id="1.10.260.40">
    <property type="entry name" value="lambda repressor-like DNA-binding domains"/>
    <property type="match status" value="1"/>
</dbReference>
<feature type="domain" description="HTH cro/C1-type" evidence="2">
    <location>
        <begin position="5"/>
        <end position="59"/>
    </location>
</feature>
<dbReference type="PANTHER" id="PTHR46558">
    <property type="entry name" value="TRACRIPTIONAL REGULATORY PROTEIN-RELATED-RELATED"/>
    <property type="match status" value="1"/>
</dbReference>
<organism evidence="3 4">
    <name type="scientific">Streptococcus pseudopneumoniae</name>
    <dbReference type="NCBI Taxonomy" id="257758"/>
    <lineage>
        <taxon>Bacteria</taxon>
        <taxon>Bacillati</taxon>
        <taxon>Bacillota</taxon>
        <taxon>Bacilli</taxon>
        <taxon>Lactobacillales</taxon>
        <taxon>Streptococcaceae</taxon>
        <taxon>Streptococcus</taxon>
    </lineage>
</organism>
<name>A0A9Q2J1S0_9STRE</name>
<sequence>MQILLYELRKSKGLTQKNLADKLGISETAYRQKEKGQRPFTQDEMFFLHSFFNKPLQEIFLPR</sequence>
<proteinExistence type="predicted"/>
<dbReference type="InterPro" id="IPR001387">
    <property type="entry name" value="Cro/C1-type_HTH"/>
</dbReference>
<dbReference type="EMBL" id="JACSZI010000079">
    <property type="protein sequence ID" value="MBF9674505.1"/>
    <property type="molecule type" value="Genomic_DNA"/>
</dbReference>
<evidence type="ECO:0000259" key="2">
    <source>
        <dbReference type="PROSITE" id="PS50943"/>
    </source>
</evidence>
<dbReference type="SUPFAM" id="SSF47413">
    <property type="entry name" value="lambda repressor-like DNA-binding domains"/>
    <property type="match status" value="1"/>
</dbReference>
<gene>
    <name evidence="3" type="ORF">IAI20_10750</name>
</gene>
<dbReference type="SMART" id="SM00530">
    <property type="entry name" value="HTH_XRE"/>
    <property type="match status" value="1"/>
</dbReference>
<evidence type="ECO:0000313" key="3">
    <source>
        <dbReference type="EMBL" id="MBF9674505.1"/>
    </source>
</evidence>
<dbReference type="AlphaFoldDB" id="A0A9Q2J1S0"/>